<reference evidence="1 2" key="1">
    <citation type="submission" date="2021-06" db="EMBL/GenBank/DDBJ databases">
        <authorList>
            <person name="Kallberg Y."/>
            <person name="Tangrot J."/>
            <person name="Rosling A."/>
        </authorList>
    </citation>
    <scope>NUCLEOTIDE SEQUENCE [LARGE SCALE GENOMIC DNA]</scope>
    <source>
        <strain evidence="1 2">120-4 pot B 10/14</strain>
    </source>
</reference>
<dbReference type="Proteomes" id="UP000789901">
    <property type="component" value="Unassembled WGS sequence"/>
</dbReference>
<organism evidence="1 2">
    <name type="scientific">Gigaspora margarita</name>
    <dbReference type="NCBI Taxonomy" id="4874"/>
    <lineage>
        <taxon>Eukaryota</taxon>
        <taxon>Fungi</taxon>
        <taxon>Fungi incertae sedis</taxon>
        <taxon>Mucoromycota</taxon>
        <taxon>Glomeromycotina</taxon>
        <taxon>Glomeromycetes</taxon>
        <taxon>Diversisporales</taxon>
        <taxon>Gigasporaceae</taxon>
        <taxon>Gigaspora</taxon>
    </lineage>
</organism>
<evidence type="ECO:0000313" key="2">
    <source>
        <dbReference type="Proteomes" id="UP000789901"/>
    </source>
</evidence>
<proteinExistence type="predicted"/>
<gene>
    <name evidence="1" type="ORF">GMARGA_LOCUS33564</name>
</gene>
<sequence>VQVSDYSLCAIYKSKKVIKLKRAYDKSYIESHISNSCKLQKGIVSILNFFSITPKKNEPIVKWIPCNGLDNNIHKAYISHVFTYTTHNRAPRRDIIARNLFPIKFYSNKPIKYNKLSKED</sequence>
<accession>A0ABN7WPJ2</accession>
<dbReference type="EMBL" id="CAJVQB010056233">
    <property type="protein sequence ID" value="CAG8837586.1"/>
    <property type="molecule type" value="Genomic_DNA"/>
</dbReference>
<protein>
    <submittedName>
        <fullName evidence="1">30380_t:CDS:1</fullName>
    </submittedName>
</protein>
<comment type="caution">
    <text evidence="1">The sequence shown here is derived from an EMBL/GenBank/DDBJ whole genome shotgun (WGS) entry which is preliminary data.</text>
</comment>
<evidence type="ECO:0000313" key="1">
    <source>
        <dbReference type="EMBL" id="CAG8837586.1"/>
    </source>
</evidence>
<keyword evidence="2" id="KW-1185">Reference proteome</keyword>
<feature type="non-terminal residue" evidence="1">
    <location>
        <position position="1"/>
    </location>
</feature>
<name>A0ABN7WPJ2_GIGMA</name>